<evidence type="ECO:0000313" key="4">
    <source>
        <dbReference type="EMBL" id="SDP87591.1"/>
    </source>
</evidence>
<evidence type="ECO:0000256" key="3">
    <source>
        <dbReference type="RuleBase" id="RU003707"/>
    </source>
</evidence>
<dbReference type="PROSITE" id="PS00166">
    <property type="entry name" value="ENOYL_COA_HYDRATASE"/>
    <property type="match status" value="1"/>
</dbReference>
<dbReference type="InterPro" id="IPR018376">
    <property type="entry name" value="Enoyl-CoA_hyd/isom_CS"/>
</dbReference>
<dbReference type="InterPro" id="IPR029045">
    <property type="entry name" value="ClpP/crotonase-like_dom_sf"/>
</dbReference>
<dbReference type="FunFam" id="3.90.226.10:FF:000009">
    <property type="entry name" value="Carnitinyl-CoA dehydratase"/>
    <property type="match status" value="1"/>
</dbReference>
<proteinExistence type="inferred from homology"/>
<dbReference type="Pfam" id="PF00378">
    <property type="entry name" value="ECH_1"/>
    <property type="match status" value="1"/>
</dbReference>
<keyword evidence="2" id="KW-0456">Lyase</keyword>
<evidence type="ECO:0000313" key="5">
    <source>
        <dbReference type="Proteomes" id="UP000199317"/>
    </source>
</evidence>
<dbReference type="InterPro" id="IPR014748">
    <property type="entry name" value="Enoyl-CoA_hydra_C"/>
</dbReference>
<dbReference type="EMBL" id="FNJL01000035">
    <property type="protein sequence ID" value="SDP87591.1"/>
    <property type="molecule type" value="Genomic_DNA"/>
</dbReference>
<name>A0A1H0WAM2_9BURK</name>
<organism evidence="4 5">
    <name type="scientific">Paracidovorax cattleyae</name>
    <dbReference type="NCBI Taxonomy" id="80868"/>
    <lineage>
        <taxon>Bacteria</taxon>
        <taxon>Pseudomonadati</taxon>
        <taxon>Pseudomonadota</taxon>
        <taxon>Betaproteobacteria</taxon>
        <taxon>Burkholderiales</taxon>
        <taxon>Comamonadaceae</taxon>
        <taxon>Paracidovorax</taxon>
    </lineage>
</organism>
<comment type="similarity">
    <text evidence="1 3">Belongs to the enoyl-CoA hydratase/isomerase family.</text>
</comment>
<accession>A0A1H0WAM2</accession>
<dbReference type="GO" id="GO:0016836">
    <property type="term" value="F:hydro-lyase activity"/>
    <property type="evidence" value="ECO:0007669"/>
    <property type="project" value="UniProtKB-ARBA"/>
</dbReference>
<dbReference type="RefSeq" id="WP_092838873.1">
    <property type="nucleotide sequence ID" value="NZ_FNJL01000035.1"/>
</dbReference>
<sequence>MALVEFTVDDHVATVLLNRPEALNAVDPEMRLELFAAWDRIRTDPQIRVAVVTGAGEKSFCTGSDLKKTLPPPETPAQQVYGDVPGAGSLIANLRTDKPLIAAINGYAMGGGLELALACDIRICSENAQFALSEVKVGSMPGAGGTVRLPRYIGRSDAMLMLLTGDRVDAAEALRTGLVSRVHPQAELVEAAQVLARKIAGNAPLSVRAVKRMVLQGQDMPLDAAMDAERNAFGLLYASEDRIEGRKAFAEKRTPQFRGR</sequence>
<dbReference type="GO" id="GO:0006635">
    <property type="term" value="P:fatty acid beta-oxidation"/>
    <property type="evidence" value="ECO:0007669"/>
    <property type="project" value="TreeGrafter"/>
</dbReference>
<dbReference type="Gene3D" id="3.90.226.10">
    <property type="entry name" value="2-enoyl-CoA Hydratase, Chain A, domain 1"/>
    <property type="match status" value="1"/>
</dbReference>
<gene>
    <name evidence="4" type="ORF">SAMN04489708_13512</name>
</gene>
<dbReference type="OrthoDB" id="9807606at2"/>
<dbReference type="InterPro" id="IPR001753">
    <property type="entry name" value="Enoyl-CoA_hydra/iso"/>
</dbReference>
<evidence type="ECO:0000256" key="1">
    <source>
        <dbReference type="ARBA" id="ARBA00005254"/>
    </source>
</evidence>
<dbReference type="SUPFAM" id="SSF52096">
    <property type="entry name" value="ClpP/crotonase"/>
    <property type="match status" value="1"/>
</dbReference>
<protein>
    <submittedName>
        <fullName evidence="4">E-phenylitaconyl-CoA hydratase</fullName>
    </submittedName>
</protein>
<evidence type="ECO:0000256" key="2">
    <source>
        <dbReference type="ARBA" id="ARBA00023239"/>
    </source>
</evidence>
<dbReference type="AlphaFoldDB" id="A0A1H0WAM2"/>
<dbReference type="Proteomes" id="UP000199317">
    <property type="component" value="Unassembled WGS sequence"/>
</dbReference>
<dbReference type="PANTHER" id="PTHR11941">
    <property type="entry name" value="ENOYL-COA HYDRATASE-RELATED"/>
    <property type="match status" value="1"/>
</dbReference>
<dbReference type="FunFam" id="1.10.12.10:FF:000001">
    <property type="entry name" value="Probable enoyl-CoA hydratase, mitochondrial"/>
    <property type="match status" value="1"/>
</dbReference>
<dbReference type="PANTHER" id="PTHR11941:SF54">
    <property type="entry name" value="ENOYL-COA HYDRATASE, MITOCHONDRIAL"/>
    <property type="match status" value="1"/>
</dbReference>
<reference evidence="5" key="1">
    <citation type="submission" date="2016-10" db="EMBL/GenBank/DDBJ databases">
        <authorList>
            <person name="Varghese N."/>
            <person name="Submissions S."/>
        </authorList>
    </citation>
    <scope>NUCLEOTIDE SEQUENCE [LARGE SCALE GENOMIC DNA]</scope>
    <source>
        <strain evidence="5">DSM 17101</strain>
    </source>
</reference>
<dbReference type="Gene3D" id="1.10.12.10">
    <property type="entry name" value="Lyase 2-enoyl-coa Hydratase, Chain A, domain 2"/>
    <property type="match status" value="1"/>
</dbReference>
<dbReference type="CDD" id="cd06558">
    <property type="entry name" value="crotonase-like"/>
    <property type="match status" value="1"/>
</dbReference>
<keyword evidence="5" id="KW-1185">Reference proteome</keyword>